<comment type="caution">
    <text evidence="2">The sequence shown here is derived from an EMBL/GenBank/DDBJ whole genome shotgun (WGS) entry which is preliminary data.</text>
</comment>
<evidence type="ECO:0000313" key="2">
    <source>
        <dbReference type="EMBL" id="KAK4191922.1"/>
    </source>
</evidence>
<dbReference type="InterPro" id="IPR006439">
    <property type="entry name" value="HAD-SF_hydro_IA"/>
</dbReference>
<dbReference type="InterPro" id="IPR023214">
    <property type="entry name" value="HAD_sf"/>
</dbReference>
<name>A0AAN6X5T9_9PEZI</name>
<dbReference type="InterPro" id="IPR023198">
    <property type="entry name" value="PGP-like_dom2"/>
</dbReference>
<reference evidence="2" key="1">
    <citation type="journal article" date="2023" name="Mol. Phylogenet. Evol.">
        <title>Genome-scale phylogeny and comparative genomics of the fungal order Sordariales.</title>
        <authorList>
            <person name="Hensen N."/>
            <person name="Bonometti L."/>
            <person name="Westerberg I."/>
            <person name="Brannstrom I.O."/>
            <person name="Guillou S."/>
            <person name="Cros-Aarteil S."/>
            <person name="Calhoun S."/>
            <person name="Haridas S."/>
            <person name="Kuo A."/>
            <person name="Mondo S."/>
            <person name="Pangilinan J."/>
            <person name="Riley R."/>
            <person name="LaButti K."/>
            <person name="Andreopoulos B."/>
            <person name="Lipzen A."/>
            <person name="Chen C."/>
            <person name="Yan M."/>
            <person name="Daum C."/>
            <person name="Ng V."/>
            <person name="Clum A."/>
            <person name="Steindorff A."/>
            <person name="Ohm R.A."/>
            <person name="Martin F."/>
            <person name="Silar P."/>
            <person name="Natvig D.O."/>
            <person name="Lalanne C."/>
            <person name="Gautier V."/>
            <person name="Ament-Velasquez S.L."/>
            <person name="Kruys A."/>
            <person name="Hutchinson M.I."/>
            <person name="Powell A.J."/>
            <person name="Barry K."/>
            <person name="Miller A.N."/>
            <person name="Grigoriev I.V."/>
            <person name="Debuchy R."/>
            <person name="Gladieux P."/>
            <person name="Hiltunen Thoren M."/>
            <person name="Johannesson H."/>
        </authorList>
    </citation>
    <scope>NUCLEOTIDE SEQUENCE</scope>
    <source>
        <strain evidence="2">PSN309</strain>
    </source>
</reference>
<dbReference type="InterPro" id="IPR041492">
    <property type="entry name" value="HAD_2"/>
</dbReference>
<dbReference type="PRINTS" id="PR00413">
    <property type="entry name" value="HADHALOGNASE"/>
</dbReference>
<protein>
    <submittedName>
        <fullName evidence="2">HAD-like domain-containing protein</fullName>
    </submittedName>
</protein>
<evidence type="ECO:0000313" key="3">
    <source>
        <dbReference type="Proteomes" id="UP001302126"/>
    </source>
</evidence>
<dbReference type="PANTHER" id="PTHR43611">
    <property type="entry name" value="ALPHA-D-GLUCOSE 1-PHOSPHATE PHOSPHATASE"/>
    <property type="match status" value="1"/>
</dbReference>
<dbReference type="Gene3D" id="1.10.150.240">
    <property type="entry name" value="Putative phosphatase, domain 2"/>
    <property type="match status" value="1"/>
</dbReference>
<feature type="region of interest" description="Disordered" evidence="1">
    <location>
        <begin position="243"/>
        <end position="271"/>
    </location>
</feature>
<gene>
    <name evidence="2" type="ORF">QBC35DRAFT_447714</name>
</gene>
<dbReference type="AlphaFoldDB" id="A0AAN6X5T9"/>
<dbReference type="Pfam" id="PF13419">
    <property type="entry name" value="HAD_2"/>
    <property type="match status" value="1"/>
</dbReference>
<accession>A0AAN6X5T9</accession>
<dbReference type="EMBL" id="MU864356">
    <property type="protein sequence ID" value="KAK4191922.1"/>
    <property type="molecule type" value="Genomic_DNA"/>
</dbReference>
<dbReference type="SUPFAM" id="SSF48239">
    <property type="entry name" value="Terpenoid cyclases/Protein prenyltransferases"/>
    <property type="match status" value="1"/>
</dbReference>
<keyword evidence="3" id="KW-1185">Reference proteome</keyword>
<dbReference type="GO" id="GO:0016791">
    <property type="term" value="F:phosphatase activity"/>
    <property type="evidence" value="ECO:0007669"/>
    <property type="project" value="UniProtKB-ARBA"/>
</dbReference>
<dbReference type="InterPro" id="IPR036412">
    <property type="entry name" value="HAD-like_sf"/>
</dbReference>
<sequence length="517" mass="58020">MSRQYDTIIFDLGDVLFHWDASTITALPKLTLRHMMHSTLWYNFERGLLSSNEAYKLLAEEHKTTPELVRLALDQAQETLTPDPKMSDLILKLKATSPLEKPGHPKIRVLGLTNITKEHFESIQASHPHFPWHMFDRIFTSFGTGMRKPNLNIYQHVLDQTGIDPARTIFLDDRPENICSARFFGIRGEIVGRLPPERSKVIKLVTNLLVPQEVSLRAMVAHLGMPELVNLCWPPLPSNGAIDTAASDTISNPDSGVGQDEPSSKEDSSAATSSFPEGLWYYFATSPVFSTKNFPRDSDTTSLAYLTVGDEYISSGGMLPVAEAMDAIARNVNEDGILLTYFDQSRPMIDSGVCADVLRFFNRFSGIRVEDDGRLKPTVEFVVNTLANRAYIHGTRYYTPEAFLYFAAHLWSESKETSPGLWARLDKHIRPALIERLRVADPVEKNALALAMRVYACQVVGIEKELLRSDFEELLSMQEDDGGWPAGCLCFFARSGDRIGNRGLTTALVWKILKEMS</sequence>
<dbReference type="Gene3D" id="3.40.50.1000">
    <property type="entry name" value="HAD superfamily/HAD-like"/>
    <property type="match status" value="1"/>
</dbReference>
<dbReference type="PANTHER" id="PTHR43611:SF3">
    <property type="entry name" value="FLAVIN MONONUCLEOTIDE HYDROLASE 1, CHLOROPLATIC"/>
    <property type="match status" value="1"/>
</dbReference>
<dbReference type="Proteomes" id="UP001302126">
    <property type="component" value="Unassembled WGS sequence"/>
</dbReference>
<reference evidence="2" key="2">
    <citation type="submission" date="2023-05" db="EMBL/GenBank/DDBJ databases">
        <authorList>
            <consortium name="Lawrence Berkeley National Laboratory"/>
            <person name="Steindorff A."/>
            <person name="Hensen N."/>
            <person name="Bonometti L."/>
            <person name="Westerberg I."/>
            <person name="Brannstrom I.O."/>
            <person name="Guillou S."/>
            <person name="Cros-Aarteil S."/>
            <person name="Calhoun S."/>
            <person name="Haridas S."/>
            <person name="Kuo A."/>
            <person name="Mondo S."/>
            <person name="Pangilinan J."/>
            <person name="Riley R."/>
            <person name="Labutti K."/>
            <person name="Andreopoulos B."/>
            <person name="Lipzen A."/>
            <person name="Chen C."/>
            <person name="Yanf M."/>
            <person name="Daum C."/>
            <person name="Ng V."/>
            <person name="Clum A."/>
            <person name="Ohm R."/>
            <person name="Martin F."/>
            <person name="Silar P."/>
            <person name="Natvig D."/>
            <person name="Lalanne C."/>
            <person name="Gautier V."/>
            <person name="Ament-Velasquez S.L."/>
            <person name="Kruys A."/>
            <person name="Hutchinson M.I."/>
            <person name="Powell A.J."/>
            <person name="Barry K."/>
            <person name="Miller A.N."/>
            <person name="Grigoriev I.V."/>
            <person name="Debuchy R."/>
            <person name="Gladieux P."/>
            <person name="Thoren M.H."/>
            <person name="Johannesson H."/>
        </authorList>
    </citation>
    <scope>NUCLEOTIDE SEQUENCE</scope>
    <source>
        <strain evidence="2">PSN309</strain>
    </source>
</reference>
<dbReference type="InterPro" id="IPR008930">
    <property type="entry name" value="Terpenoid_cyclase/PrenylTrfase"/>
</dbReference>
<organism evidence="2 3">
    <name type="scientific">Podospora australis</name>
    <dbReference type="NCBI Taxonomy" id="1536484"/>
    <lineage>
        <taxon>Eukaryota</taxon>
        <taxon>Fungi</taxon>
        <taxon>Dikarya</taxon>
        <taxon>Ascomycota</taxon>
        <taxon>Pezizomycotina</taxon>
        <taxon>Sordariomycetes</taxon>
        <taxon>Sordariomycetidae</taxon>
        <taxon>Sordariales</taxon>
        <taxon>Podosporaceae</taxon>
        <taxon>Podospora</taxon>
    </lineage>
</organism>
<evidence type="ECO:0000256" key="1">
    <source>
        <dbReference type="SAM" id="MobiDB-lite"/>
    </source>
</evidence>
<dbReference type="SUPFAM" id="SSF56784">
    <property type="entry name" value="HAD-like"/>
    <property type="match status" value="1"/>
</dbReference>
<dbReference type="NCBIfam" id="TIGR01509">
    <property type="entry name" value="HAD-SF-IA-v3"/>
    <property type="match status" value="1"/>
</dbReference>
<proteinExistence type="predicted"/>